<reference evidence="3" key="1">
    <citation type="submission" date="2021-04" db="EMBL/GenBank/DDBJ databases">
        <title>Luteolibacter sp. 32A isolated from the skin of an Anderson's salamander (Ambystoma andersonii).</title>
        <authorList>
            <person name="Spergser J."/>
            <person name="Busse H.-J."/>
        </authorList>
    </citation>
    <scope>NUCLEOTIDE SEQUENCE</scope>
    <source>
        <strain evidence="3">32A</strain>
    </source>
</reference>
<dbReference type="AlphaFoldDB" id="A0A975G6S9"/>
<keyword evidence="1" id="KW-0732">Signal</keyword>
<dbReference type="Pfam" id="PF00754">
    <property type="entry name" value="F5_F8_type_C"/>
    <property type="match status" value="1"/>
</dbReference>
<proteinExistence type="predicted"/>
<dbReference type="RefSeq" id="WP_211629376.1">
    <property type="nucleotide sequence ID" value="NZ_CP073100.1"/>
</dbReference>
<feature type="domain" description="F5/8 type C" evidence="2">
    <location>
        <begin position="14"/>
        <end position="157"/>
    </location>
</feature>
<feature type="signal peptide" evidence="1">
    <location>
        <begin position="1"/>
        <end position="24"/>
    </location>
</feature>
<dbReference type="Gene3D" id="2.60.120.260">
    <property type="entry name" value="Galactose-binding domain-like"/>
    <property type="match status" value="1"/>
</dbReference>
<dbReference type="KEGG" id="lamb:KBB96_10570"/>
<name>A0A975G6S9_9BACT</name>
<dbReference type="PROSITE" id="PS50022">
    <property type="entry name" value="FA58C_3"/>
    <property type="match status" value="1"/>
</dbReference>
<evidence type="ECO:0000256" key="1">
    <source>
        <dbReference type="SAM" id="SignalP"/>
    </source>
</evidence>
<gene>
    <name evidence="3" type="ORF">KBB96_10570</name>
</gene>
<evidence type="ECO:0000259" key="2">
    <source>
        <dbReference type="PROSITE" id="PS50022"/>
    </source>
</evidence>
<evidence type="ECO:0000313" key="3">
    <source>
        <dbReference type="EMBL" id="QUE49315.1"/>
    </source>
</evidence>
<keyword evidence="4" id="KW-1185">Reference proteome</keyword>
<organism evidence="3 4">
    <name type="scientific">Luteolibacter ambystomatis</name>
    <dbReference type="NCBI Taxonomy" id="2824561"/>
    <lineage>
        <taxon>Bacteria</taxon>
        <taxon>Pseudomonadati</taxon>
        <taxon>Verrucomicrobiota</taxon>
        <taxon>Verrucomicrobiia</taxon>
        <taxon>Verrucomicrobiales</taxon>
        <taxon>Verrucomicrobiaceae</taxon>
        <taxon>Luteolibacter</taxon>
    </lineage>
</organism>
<evidence type="ECO:0000313" key="4">
    <source>
        <dbReference type="Proteomes" id="UP000676169"/>
    </source>
</evidence>
<dbReference type="EMBL" id="CP073100">
    <property type="protein sequence ID" value="QUE49315.1"/>
    <property type="molecule type" value="Genomic_DNA"/>
</dbReference>
<dbReference type="SUPFAM" id="SSF49785">
    <property type="entry name" value="Galactose-binding domain-like"/>
    <property type="match status" value="1"/>
</dbReference>
<dbReference type="InterPro" id="IPR000421">
    <property type="entry name" value="FA58C"/>
</dbReference>
<protein>
    <submittedName>
        <fullName evidence="3">Discoidin domain-containing protein</fullName>
    </submittedName>
</protein>
<accession>A0A975G6S9</accession>
<sequence length="728" mass="79876">MHTHARFLPAFVTCGLALSAMAHGAGNLATGAAVKASSEKTEGPAKNAVDGVESDESRWIANANNDKNPWLEITLAQPADIAAVDVYSGWRSEAQLADFDISVWENGQWSLTDAGRVRGNKEDVRRVLVSARNVTKLRLSLPSGGPGRIREIAVYGAADEAAGTGVKAVVRPGGPVARNVHQIALNQVGFQTAWPKRFTAPLSPDGTPFIVRAASGGSPLFQGVIKGNIGDFSDFKPADSDAEYVVEVKGGTLRDGTSDPFWIRTDLMKERFWQPAVDFLIDSRSVVGTHPSAYGGCPWRDGTYYDAILPALVMFQMADPARIAAMPRQIDWEADKKRVLDPSFKYFAGDPGGKGALDIARRYYQEFEPPKADAPDVVKLIHWGAGFYLLNPATTDPSGDPDGRKIHSQTVEQVAYVIWAWPVLKQWLPQSFYDRCKTLCFENWKPSLENDPLTDPATYKPISVLNQGSGMGGDLNPFKGRHAPGHSIVPNLLMHEVAKREKRADAGKYLDAAVVQAAWIVKTLDWNDPRTTKGQRMSEHRTIPNLVWLLKNYPDRAPAGLKEKIQQWAEVAVHRGDNLWDFRRYDEDSNWTIPRMNDVGSIVSFPACAVAASWAVDDPALKRRLLELAVAQADAAFGRNPRLAASPSLPELGFTGIERGWPVQHTLNICARLELCRGSISGSPGTEMYPFKPEGRYRHPEGWVNYGASWCISLAYLNASNAGNLPGL</sequence>
<dbReference type="InterPro" id="IPR008979">
    <property type="entry name" value="Galactose-bd-like_sf"/>
</dbReference>
<feature type="chain" id="PRO_5038136099" evidence="1">
    <location>
        <begin position="25"/>
        <end position="728"/>
    </location>
</feature>
<dbReference type="Proteomes" id="UP000676169">
    <property type="component" value="Chromosome"/>
</dbReference>